<feature type="non-terminal residue" evidence="1">
    <location>
        <position position="85"/>
    </location>
</feature>
<evidence type="ECO:0000313" key="1">
    <source>
        <dbReference type="EMBL" id="KAF2000205.1"/>
    </source>
</evidence>
<protein>
    <submittedName>
        <fullName evidence="1">Uncharacterized protein</fullName>
    </submittedName>
</protein>
<dbReference type="AlphaFoldDB" id="A0A6A5WMA8"/>
<sequence>SVLNGPCTGADGRIGVCVPTASCARDGGAFIHNACPGTPEDIKCCTKPACGLEALGGDCRWMQDCGGGKSLIRHQCPGPDAFRCC</sequence>
<dbReference type="OrthoDB" id="2251794at2759"/>
<reference evidence="1" key="1">
    <citation type="journal article" date="2020" name="Stud. Mycol.">
        <title>101 Dothideomycetes genomes: a test case for predicting lifestyles and emergence of pathogens.</title>
        <authorList>
            <person name="Haridas S."/>
            <person name="Albert R."/>
            <person name="Binder M."/>
            <person name="Bloem J."/>
            <person name="Labutti K."/>
            <person name="Salamov A."/>
            <person name="Andreopoulos B."/>
            <person name="Baker S."/>
            <person name="Barry K."/>
            <person name="Bills G."/>
            <person name="Bluhm B."/>
            <person name="Cannon C."/>
            <person name="Castanera R."/>
            <person name="Culley D."/>
            <person name="Daum C."/>
            <person name="Ezra D."/>
            <person name="Gonzalez J."/>
            <person name="Henrissat B."/>
            <person name="Kuo A."/>
            <person name="Liang C."/>
            <person name="Lipzen A."/>
            <person name="Lutzoni F."/>
            <person name="Magnuson J."/>
            <person name="Mondo S."/>
            <person name="Nolan M."/>
            <person name="Ohm R."/>
            <person name="Pangilinan J."/>
            <person name="Park H.-J."/>
            <person name="Ramirez L."/>
            <person name="Alfaro M."/>
            <person name="Sun H."/>
            <person name="Tritt A."/>
            <person name="Yoshinaga Y."/>
            <person name="Zwiers L.-H."/>
            <person name="Turgeon B."/>
            <person name="Goodwin S."/>
            <person name="Spatafora J."/>
            <person name="Crous P."/>
            <person name="Grigoriev I."/>
        </authorList>
    </citation>
    <scope>NUCLEOTIDE SEQUENCE</scope>
    <source>
        <strain evidence="1">CBS 123094</strain>
    </source>
</reference>
<dbReference type="Proteomes" id="UP000799779">
    <property type="component" value="Unassembled WGS sequence"/>
</dbReference>
<name>A0A6A5WMA8_9PLEO</name>
<keyword evidence="2" id="KW-1185">Reference proteome</keyword>
<organism evidence="1 2">
    <name type="scientific">Amniculicola lignicola CBS 123094</name>
    <dbReference type="NCBI Taxonomy" id="1392246"/>
    <lineage>
        <taxon>Eukaryota</taxon>
        <taxon>Fungi</taxon>
        <taxon>Dikarya</taxon>
        <taxon>Ascomycota</taxon>
        <taxon>Pezizomycotina</taxon>
        <taxon>Dothideomycetes</taxon>
        <taxon>Pleosporomycetidae</taxon>
        <taxon>Pleosporales</taxon>
        <taxon>Amniculicolaceae</taxon>
        <taxon>Amniculicola</taxon>
    </lineage>
</organism>
<dbReference type="EMBL" id="ML977590">
    <property type="protein sequence ID" value="KAF2000205.1"/>
    <property type="molecule type" value="Genomic_DNA"/>
</dbReference>
<accession>A0A6A5WMA8</accession>
<gene>
    <name evidence="1" type="ORF">P154DRAFT_386216</name>
</gene>
<evidence type="ECO:0000313" key="2">
    <source>
        <dbReference type="Proteomes" id="UP000799779"/>
    </source>
</evidence>
<proteinExistence type="predicted"/>
<feature type="non-terminal residue" evidence="1">
    <location>
        <position position="1"/>
    </location>
</feature>